<dbReference type="AlphaFoldDB" id="G0U293"/>
<keyword evidence="1" id="KW-0812">Transmembrane</keyword>
<keyword evidence="1" id="KW-1133">Transmembrane helix</keyword>
<evidence type="ECO:0000313" key="2">
    <source>
        <dbReference type="EMBL" id="CCC50396.1"/>
    </source>
</evidence>
<accession>G0U293</accession>
<protein>
    <submittedName>
        <fullName evidence="2">Uncharacterized protein</fullName>
    </submittedName>
</protein>
<name>G0U293_TRYVY</name>
<feature type="transmembrane region" description="Helical" evidence="1">
    <location>
        <begin position="115"/>
        <end position="134"/>
    </location>
</feature>
<keyword evidence="1" id="KW-0472">Membrane</keyword>
<evidence type="ECO:0000256" key="1">
    <source>
        <dbReference type="SAM" id="Phobius"/>
    </source>
</evidence>
<organism evidence="2">
    <name type="scientific">Trypanosoma vivax (strain Y486)</name>
    <dbReference type="NCBI Taxonomy" id="1055687"/>
    <lineage>
        <taxon>Eukaryota</taxon>
        <taxon>Discoba</taxon>
        <taxon>Euglenozoa</taxon>
        <taxon>Kinetoplastea</taxon>
        <taxon>Metakinetoplastina</taxon>
        <taxon>Trypanosomatida</taxon>
        <taxon>Trypanosomatidae</taxon>
        <taxon>Trypanosoma</taxon>
        <taxon>Duttonella</taxon>
    </lineage>
</organism>
<dbReference type="EMBL" id="HE573025">
    <property type="protein sequence ID" value="CCC50396.1"/>
    <property type="molecule type" value="Genomic_DNA"/>
</dbReference>
<dbReference type="VEuPathDB" id="TriTrypDB:TvY486_0902190"/>
<feature type="transmembrane region" description="Helical" evidence="1">
    <location>
        <begin position="146"/>
        <end position="165"/>
    </location>
</feature>
<proteinExistence type="predicted"/>
<sequence>MIIIRVVVVTKGRGGGSAHREAPFINTSIYRTHQVRCYFTLFCFVLFCLWGLTSFHVSSRSVPINHAEHGVVGHPSTHAPRPQSTDSFLPHPFFKKKIIYHLPIKLHLFFRSPRVANTAAVWFLLHSAYFHILNRPQYLNAKRNNFLSPTHLCLFLFVIGFLSSLSQTAGHWSIGAKLVHLFSFHIDSRPWRIPQ</sequence>
<gene>
    <name evidence="2" type="ORF">TVY486_0902190</name>
</gene>
<feature type="transmembrane region" description="Helical" evidence="1">
    <location>
        <begin position="37"/>
        <end position="57"/>
    </location>
</feature>
<reference evidence="2" key="1">
    <citation type="journal article" date="2012" name="Proc. Natl. Acad. Sci. U.S.A.">
        <title>Antigenic diversity is generated by distinct evolutionary mechanisms in African trypanosome species.</title>
        <authorList>
            <person name="Jackson A.P."/>
            <person name="Berry A."/>
            <person name="Aslett M."/>
            <person name="Allison H.C."/>
            <person name="Burton P."/>
            <person name="Vavrova-Anderson J."/>
            <person name="Brown R."/>
            <person name="Browne H."/>
            <person name="Corton N."/>
            <person name="Hauser H."/>
            <person name="Gamble J."/>
            <person name="Gilderthorp R."/>
            <person name="Marcello L."/>
            <person name="McQuillan J."/>
            <person name="Otto T.D."/>
            <person name="Quail M.A."/>
            <person name="Sanders M.J."/>
            <person name="van Tonder A."/>
            <person name="Ginger M.L."/>
            <person name="Field M.C."/>
            <person name="Barry J.D."/>
            <person name="Hertz-Fowler C."/>
            <person name="Berriman M."/>
        </authorList>
    </citation>
    <scope>NUCLEOTIDE SEQUENCE</scope>
    <source>
        <strain evidence="2">Y486</strain>
    </source>
</reference>